<dbReference type="InParanoid" id="A0A165EF42"/>
<dbReference type="Proteomes" id="UP000077266">
    <property type="component" value="Unassembled WGS sequence"/>
</dbReference>
<feature type="compositionally biased region" description="Low complexity" evidence="1">
    <location>
        <begin position="29"/>
        <end position="48"/>
    </location>
</feature>
<dbReference type="EMBL" id="KV426144">
    <property type="protein sequence ID" value="KZV86786.1"/>
    <property type="molecule type" value="Genomic_DNA"/>
</dbReference>
<name>A0A165EF42_EXIGL</name>
<reference evidence="2 3" key="1">
    <citation type="journal article" date="2016" name="Mol. Biol. Evol.">
        <title>Comparative Genomics of Early-Diverging Mushroom-Forming Fungi Provides Insights into the Origins of Lignocellulose Decay Capabilities.</title>
        <authorList>
            <person name="Nagy L.G."/>
            <person name="Riley R."/>
            <person name="Tritt A."/>
            <person name="Adam C."/>
            <person name="Daum C."/>
            <person name="Floudas D."/>
            <person name="Sun H."/>
            <person name="Yadav J.S."/>
            <person name="Pangilinan J."/>
            <person name="Larsson K.H."/>
            <person name="Matsuura K."/>
            <person name="Barry K."/>
            <person name="Labutti K."/>
            <person name="Kuo R."/>
            <person name="Ohm R.A."/>
            <person name="Bhattacharya S.S."/>
            <person name="Shirouzu T."/>
            <person name="Yoshinaga Y."/>
            <person name="Martin F.M."/>
            <person name="Grigoriev I.V."/>
            <person name="Hibbett D.S."/>
        </authorList>
    </citation>
    <scope>NUCLEOTIDE SEQUENCE [LARGE SCALE GENOMIC DNA]</scope>
    <source>
        <strain evidence="2 3">HHB12029</strain>
    </source>
</reference>
<gene>
    <name evidence="2" type="ORF">EXIGLDRAFT_724422</name>
</gene>
<evidence type="ECO:0000256" key="1">
    <source>
        <dbReference type="SAM" id="MobiDB-lite"/>
    </source>
</evidence>
<evidence type="ECO:0000313" key="3">
    <source>
        <dbReference type="Proteomes" id="UP000077266"/>
    </source>
</evidence>
<accession>A0A165EF42</accession>
<dbReference type="AlphaFoldDB" id="A0A165EF42"/>
<keyword evidence="3" id="KW-1185">Reference proteome</keyword>
<evidence type="ECO:0000313" key="2">
    <source>
        <dbReference type="EMBL" id="KZV86786.1"/>
    </source>
</evidence>
<feature type="region of interest" description="Disordered" evidence="1">
    <location>
        <begin position="29"/>
        <end position="54"/>
    </location>
</feature>
<proteinExistence type="predicted"/>
<protein>
    <submittedName>
        <fullName evidence="2">Uncharacterized protein</fullName>
    </submittedName>
</protein>
<sequence>MNYDASVPPVLLRAPRLLNHRLNAGSFNSRTTLLTSSSSPPCSPATTRKTPLLPTSVNIPTVRGCSNTFLTPPAPATIATLPNATPSGPTSLLLIAFKAWRASGREC</sequence>
<organism evidence="2 3">
    <name type="scientific">Exidia glandulosa HHB12029</name>
    <dbReference type="NCBI Taxonomy" id="1314781"/>
    <lineage>
        <taxon>Eukaryota</taxon>
        <taxon>Fungi</taxon>
        <taxon>Dikarya</taxon>
        <taxon>Basidiomycota</taxon>
        <taxon>Agaricomycotina</taxon>
        <taxon>Agaricomycetes</taxon>
        <taxon>Auriculariales</taxon>
        <taxon>Exidiaceae</taxon>
        <taxon>Exidia</taxon>
    </lineage>
</organism>